<dbReference type="InterPro" id="IPR050739">
    <property type="entry name" value="MFP"/>
</dbReference>
<dbReference type="GO" id="GO:0015031">
    <property type="term" value="P:protein transport"/>
    <property type="evidence" value="ECO:0007669"/>
    <property type="project" value="InterPro"/>
</dbReference>
<dbReference type="InterPro" id="IPR058982">
    <property type="entry name" value="Beta-barrel_AprE"/>
</dbReference>
<feature type="domain" description="AprE-like beta-barrel" evidence="12">
    <location>
        <begin position="395"/>
        <end position="468"/>
    </location>
</feature>
<sequence length="492" mass="55052">MISRVVGFIKSRISVLLDGNTKNLPDLHSIRIVDKCVSFFQSDNNDDLRALTKNARIVGVIVIVVFFGIFGVWAAFAPIDGASIATGEVVISSDRRVVQHFDGGIIKEILVHEGDHVEEGQILITLNNVNNKAQLAILEENQASLLASEQRLLAHKEKKDEMMLPDVSQLEHVDNDKKNIAIKNQLSLFESHRESFSNQIRIIDKKIEQIRNEVLALEAQLQSTYENLTLLQEELTAKKALYATRVIDKTKITNLEREKASLDGKINEYKALIARGEQRISEAELERIQMNNRLNNELATELKEVSHLLHENSQKLASAYDAVLRTTIRAPQSGTVTGLKSLSIGGVIAPGTLLMEIIPENEDMFIEVKVMPNNIEAIASAKFIEKHVVNIDGLSGIKTKVRLTAFNSKKVGMLDGVMTYVSANTIVEPRTGMHYYLAHVRIPKSELARIKTRTKLYPGMPAIVFITSESRTLLSYLFTPITATFETAFRER</sequence>
<evidence type="ECO:0000256" key="6">
    <source>
        <dbReference type="ARBA" id="ARBA00022692"/>
    </source>
</evidence>
<dbReference type="Gene3D" id="2.40.50.100">
    <property type="match status" value="1"/>
</dbReference>
<proteinExistence type="inferred from homology"/>
<dbReference type="InterPro" id="IPR058781">
    <property type="entry name" value="HH_AprE-like"/>
</dbReference>
<evidence type="ECO:0000256" key="4">
    <source>
        <dbReference type="ARBA" id="ARBA00022475"/>
    </source>
</evidence>
<dbReference type="EMBL" id="CP007481">
    <property type="protein sequence ID" value="AHX11815.1"/>
    <property type="molecule type" value="Genomic_DNA"/>
</dbReference>
<dbReference type="GO" id="GO:0005886">
    <property type="term" value="C:plasma membrane"/>
    <property type="evidence" value="ECO:0007669"/>
    <property type="project" value="UniProtKB-SubCell"/>
</dbReference>
<feature type="coiled-coil region" evidence="10">
    <location>
        <begin position="193"/>
        <end position="311"/>
    </location>
</feature>
<evidence type="ECO:0000256" key="8">
    <source>
        <dbReference type="ARBA" id="ARBA00023136"/>
    </source>
</evidence>
<keyword evidence="4 9" id="KW-1003">Cell membrane</keyword>
<dbReference type="Proteomes" id="UP000023755">
    <property type="component" value="Chromosome"/>
</dbReference>
<evidence type="ECO:0000313" key="14">
    <source>
        <dbReference type="Proteomes" id="UP000023755"/>
    </source>
</evidence>
<name>X5HMU2_9RICK</name>
<evidence type="ECO:0000256" key="5">
    <source>
        <dbReference type="ARBA" id="ARBA00022519"/>
    </source>
</evidence>
<accession>X5HMU2</accession>
<dbReference type="Pfam" id="PF25994">
    <property type="entry name" value="HH_AprE"/>
    <property type="match status" value="1"/>
</dbReference>
<dbReference type="InterPro" id="IPR010129">
    <property type="entry name" value="T1SS_HlyD"/>
</dbReference>
<reference evidence="13 14" key="1">
    <citation type="submission" date="2014-03" db="EMBL/GenBank/DDBJ databases">
        <title>Sequencing and Comparison of Genomes and Transcriptome Profiles of Human Ehrlichiosis Agents.</title>
        <authorList>
            <person name="Lin M."/>
            <person name="Daugherty S.C."/>
            <person name="Nagaraj S."/>
            <person name="Cheng Z."/>
            <person name="Xiong Q."/>
            <person name="Lin F.-Y."/>
            <person name="Sengamalay N."/>
            <person name="Ott S."/>
            <person name="Godinez A."/>
            <person name="Tallon L.J."/>
            <person name="Sadzewicz L."/>
            <person name="Fraser C.M."/>
            <person name="Dunning Hotopp J.C."/>
            <person name="Rikihisa Y."/>
        </authorList>
    </citation>
    <scope>NUCLEOTIDE SEQUENCE [LARGE SCALE GENOMIC DNA]</scope>
    <source>
        <strain evidence="13 14">Oregon</strain>
    </source>
</reference>
<dbReference type="HOGENOM" id="CLU_023976_1_1_5"/>
<dbReference type="PANTHER" id="PTHR30386:SF17">
    <property type="entry name" value="ALKALINE PROTEASE SECRETION PROTEIN APRE"/>
    <property type="match status" value="1"/>
</dbReference>
<keyword evidence="5 9" id="KW-0997">Cell inner membrane</keyword>
<dbReference type="KEGG" id="nhm:NHE_0896"/>
<evidence type="ECO:0000259" key="12">
    <source>
        <dbReference type="Pfam" id="PF26002"/>
    </source>
</evidence>
<dbReference type="RefSeq" id="WP_038560234.1">
    <property type="nucleotide sequence ID" value="NZ_CP007481.1"/>
</dbReference>
<feature type="transmembrane region" description="Helical" evidence="9">
    <location>
        <begin position="57"/>
        <end position="76"/>
    </location>
</feature>
<organism evidence="13 14">
    <name type="scientific">Neorickettsia helminthoeca str. Oregon</name>
    <dbReference type="NCBI Taxonomy" id="1286528"/>
    <lineage>
        <taxon>Bacteria</taxon>
        <taxon>Pseudomonadati</taxon>
        <taxon>Pseudomonadota</taxon>
        <taxon>Alphaproteobacteria</taxon>
        <taxon>Rickettsiales</taxon>
        <taxon>Anaplasmataceae</taxon>
        <taxon>Neorickettsia</taxon>
    </lineage>
</organism>
<evidence type="ECO:0000256" key="1">
    <source>
        <dbReference type="ARBA" id="ARBA00004377"/>
    </source>
</evidence>
<protein>
    <recommendedName>
        <fullName evidence="9">Membrane fusion protein (MFP) family protein</fullName>
    </recommendedName>
</protein>
<dbReference type="AlphaFoldDB" id="X5HMU2"/>
<comment type="similarity">
    <text evidence="2 9">Belongs to the membrane fusion protein (MFP) (TC 8.A.1) family.</text>
</comment>
<evidence type="ECO:0000256" key="2">
    <source>
        <dbReference type="ARBA" id="ARBA00009477"/>
    </source>
</evidence>
<evidence type="ECO:0000256" key="7">
    <source>
        <dbReference type="ARBA" id="ARBA00022989"/>
    </source>
</evidence>
<keyword evidence="6 9" id="KW-0812">Transmembrane</keyword>
<comment type="subcellular location">
    <subcellularLocation>
        <location evidence="1 9">Cell inner membrane</location>
        <topology evidence="1 9">Single-pass membrane protein</topology>
    </subcellularLocation>
</comment>
<gene>
    <name evidence="13" type="ORF">NHE_0896</name>
</gene>
<feature type="domain" description="AprE-like long alpha-helical hairpin" evidence="11">
    <location>
        <begin position="132"/>
        <end position="321"/>
    </location>
</feature>
<keyword evidence="8 9" id="KW-0472">Membrane</keyword>
<dbReference type="NCBIfam" id="TIGR01843">
    <property type="entry name" value="type_I_hlyD"/>
    <property type="match status" value="1"/>
</dbReference>
<evidence type="ECO:0000256" key="3">
    <source>
        <dbReference type="ARBA" id="ARBA00022448"/>
    </source>
</evidence>
<keyword evidence="7 9" id="KW-1133">Transmembrane helix</keyword>
<dbReference type="STRING" id="1286528.NHE_0896"/>
<dbReference type="PRINTS" id="PR01490">
    <property type="entry name" value="RTXTOXIND"/>
</dbReference>
<keyword evidence="3 9" id="KW-0813">Transport</keyword>
<evidence type="ECO:0000256" key="9">
    <source>
        <dbReference type="RuleBase" id="RU365093"/>
    </source>
</evidence>
<evidence type="ECO:0000259" key="11">
    <source>
        <dbReference type="Pfam" id="PF25994"/>
    </source>
</evidence>
<dbReference type="Pfam" id="PF26002">
    <property type="entry name" value="Beta-barrel_AprE"/>
    <property type="match status" value="1"/>
</dbReference>
<keyword evidence="14" id="KW-1185">Reference proteome</keyword>
<dbReference type="OrthoDB" id="9810980at2"/>
<keyword evidence="10" id="KW-0175">Coiled coil</keyword>
<evidence type="ECO:0000256" key="10">
    <source>
        <dbReference type="SAM" id="Coils"/>
    </source>
</evidence>
<evidence type="ECO:0000313" key="13">
    <source>
        <dbReference type="EMBL" id="AHX11815.1"/>
    </source>
</evidence>
<dbReference type="PANTHER" id="PTHR30386">
    <property type="entry name" value="MEMBRANE FUSION SUBUNIT OF EMRAB-TOLC MULTIDRUG EFFLUX PUMP"/>
    <property type="match status" value="1"/>
</dbReference>